<keyword evidence="7" id="KW-0460">Magnesium</keyword>
<comment type="caution">
    <text evidence="9">The sequence shown here is derived from an EMBL/GenBank/DDBJ whole genome shotgun (WGS) entry which is preliminary data.</text>
</comment>
<dbReference type="EMBL" id="BTRK01000003">
    <property type="protein sequence ID" value="GMR40234.1"/>
    <property type="molecule type" value="Genomic_DNA"/>
</dbReference>
<keyword evidence="10" id="KW-1185">Reference proteome</keyword>
<keyword evidence="6" id="KW-0378">Hydrolase</keyword>
<proteinExistence type="inferred from homology"/>
<sequence length="120" mass="13673">MHLISNMMIYDKKNVVSGFSEPLIHTFNKNGGMIKNEVLLIFSGSRRDNMILLMGDSMGDMHMDVVGLEHHKESDTLKIGFLNKKDELLPYYLDGYDIVIIDDQSMDVPRQIIDAITVAR</sequence>
<dbReference type="InterPro" id="IPR023214">
    <property type="entry name" value="HAD_sf"/>
</dbReference>
<dbReference type="InterPro" id="IPR036412">
    <property type="entry name" value="HAD-like_sf"/>
</dbReference>
<dbReference type="SUPFAM" id="SSF56784">
    <property type="entry name" value="HAD-like"/>
    <property type="match status" value="1"/>
</dbReference>
<keyword evidence="4" id="KW-0479">Metal-binding</keyword>
<evidence type="ECO:0000256" key="7">
    <source>
        <dbReference type="ARBA" id="ARBA00022842"/>
    </source>
</evidence>
<feature type="non-terminal residue" evidence="9">
    <location>
        <position position="120"/>
    </location>
</feature>
<evidence type="ECO:0000256" key="5">
    <source>
        <dbReference type="ARBA" id="ARBA00022741"/>
    </source>
</evidence>
<evidence type="ECO:0000256" key="6">
    <source>
        <dbReference type="ARBA" id="ARBA00022801"/>
    </source>
</evidence>
<evidence type="ECO:0000256" key="3">
    <source>
        <dbReference type="ARBA" id="ARBA00012643"/>
    </source>
</evidence>
<protein>
    <recommendedName>
        <fullName evidence="3">5'-nucleotidase</fullName>
        <ecNumber evidence="3">3.1.3.5</ecNumber>
    </recommendedName>
</protein>
<evidence type="ECO:0000313" key="9">
    <source>
        <dbReference type="EMBL" id="GMR40234.1"/>
    </source>
</evidence>
<dbReference type="GO" id="GO:0000287">
    <property type="term" value="F:magnesium ion binding"/>
    <property type="evidence" value="ECO:0007669"/>
    <property type="project" value="InterPro"/>
</dbReference>
<evidence type="ECO:0000256" key="2">
    <source>
        <dbReference type="ARBA" id="ARBA00008389"/>
    </source>
</evidence>
<evidence type="ECO:0000256" key="8">
    <source>
        <dbReference type="ARBA" id="ARBA00023080"/>
    </source>
</evidence>
<comment type="similarity">
    <text evidence="2">Belongs to the pyrimidine 5'-nucleotidase family.</text>
</comment>
<comment type="catalytic activity">
    <reaction evidence="1">
        <text>a ribonucleoside 5'-phosphate + H2O = a ribonucleoside + phosphate</text>
        <dbReference type="Rhea" id="RHEA:12484"/>
        <dbReference type="ChEBI" id="CHEBI:15377"/>
        <dbReference type="ChEBI" id="CHEBI:18254"/>
        <dbReference type="ChEBI" id="CHEBI:43474"/>
        <dbReference type="ChEBI" id="CHEBI:58043"/>
        <dbReference type="EC" id="3.1.3.5"/>
    </reaction>
</comment>
<dbReference type="Gene3D" id="3.40.50.1000">
    <property type="entry name" value="HAD superfamily/HAD-like"/>
    <property type="match status" value="1"/>
</dbReference>
<keyword evidence="5" id="KW-0547">Nucleotide-binding</keyword>
<keyword evidence="8" id="KW-0546">Nucleotide metabolism</keyword>
<evidence type="ECO:0000313" key="10">
    <source>
        <dbReference type="Proteomes" id="UP001328107"/>
    </source>
</evidence>
<dbReference type="GO" id="GO:0000166">
    <property type="term" value="F:nucleotide binding"/>
    <property type="evidence" value="ECO:0007669"/>
    <property type="project" value="UniProtKB-KW"/>
</dbReference>
<accession>A0AAN5CEQ2</accession>
<dbReference type="GO" id="GO:0005737">
    <property type="term" value="C:cytoplasm"/>
    <property type="evidence" value="ECO:0007669"/>
    <property type="project" value="InterPro"/>
</dbReference>
<name>A0AAN5CEQ2_9BILA</name>
<dbReference type="EC" id="3.1.3.5" evidence="3"/>
<dbReference type="GO" id="GO:0009117">
    <property type="term" value="P:nucleotide metabolic process"/>
    <property type="evidence" value="ECO:0007669"/>
    <property type="project" value="UniProtKB-KW"/>
</dbReference>
<dbReference type="PANTHER" id="PTHR13045">
    <property type="entry name" value="5'-NUCLEOTIDASE"/>
    <property type="match status" value="1"/>
</dbReference>
<evidence type="ECO:0000256" key="1">
    <source>
        <dbReference type="ARBA" id="ARBA00000815"/>
    </source>
</evidence>
<dbReference type="Pfam" id="PF05822">
    <property type="entry name" value="UMPH-1"/>
    <property type="match status" value="1"/>
</dbReference>
<dbReference type="PANTHER" id="PTHR13045:SF0">
    <property type="entry name" value="7-METHYLGUANOSINE PHOSPHATE-SPECIFIC 5'-NUCLEOTIDASE"/>
    <property type="match status" value="1"/>
</dbReference>
<dbReference type="Proteomes" id="UP001328107">
    <property type="component" value="Unassembled WGS sequence"/>
</dbReference>
<reference evidence="10" key="1">
    <citation type="submission" date="2022-10" db="EMBL/GenBank/DDBJ databases">
        <title>Genome assembly of Pristionchus species.</title>
        <authorList>
            <person name="Yoshida K."/>
            <person name="Sommer R.J."/>
        </authorList>
    </citation>
    <scope>NUCLEOTIDE SEQUENCE [LARGE SCALE GENOMIC DNA]</scope>
    <source>
        <strain evidence="10">RS5460</strain>
    </source>
</reference>
<dbReference type="AlphaFoldDB" id="A0AAN5CEQ2"/>
<dbReference type="InterPro" id="IPR006434">
    <property type="entry name" value="Pyrimidine_nucleotidase_eu"/>
</dbReference>
<gene>
    <name evidence="9" type="ORF">PMAYCL1PPCAC_10429</name>
</gene>
<evidence type="ECO:0000256" key="4">
    <source>
        <dbReference type="ARBA" id="ARBA00022723"/>
    </source>
</evidence>
<organism evidence="9 10">
    <name type="scientific">Pristionchus mayeri</name>
    <dbReference type="NCBI Taxonomy" id="1317129"/>
    <lineage>
        <taxon>Eukaryota</taxon>
        <taxon>Metazoa</taxon>
        <taxon>Ecdysozoa</taxon>
        <taxon>Nematoda</taxon>
        <taxon>Chromadorea</taxon>
        <taxon>Rhabditida</taxon>
        <taxon>Rhabditina</taxon>
        <taxon>Diplogasteromorpha</taxon>
        <taxon>Diplogasteroidea</taxon>
        <taxon>Neodiplogasteridae</taxon>
        <taxon>Pristionchus</taxon>
    </lineage>
</organism>
<dbReference type="GO" id="GO:0008253">
    <property type="term" value="F:5'-nucleotidase activity"/>
    <property type="evidence" value="ECO:0007669"/>
    <property type="project" value="UniProtKB-EC"/>
</dbReference>